<accession>A0AAV6VZY3</accession>
<evidence type="ECO:0000313" key="1">
    <source>
        <dbReference type="EMBL" id="KAG8201666.1"/>
    </source>
</evidence>
<protein>
    <submittedName>
        <fullName evidence="1">Uncharacterized protein</fullName>
    </submittedName>
</protein>
<dbReference type="EMBL" id="JAFNEN010000003">
    <property type="protein sequence ID" value="KAG8201666.1"/>
    <property type="molecule type" value="Genomic_DNA"/>
</dbReference>
<keyword evidence="2" id="KW-1185">Reference proteome</keyword>
<sequence>MDLILLPLAPLIVIPTPCSEDLHIQQKYPLSLDDGIAPLILIPSPCSEDLHIQQKYPLSLDEGIGHQKNRPLSSSPLHVAKISTFSRSILYHWMEASVTKLHINPFLLFGLETGTALWMAVVPHVCVGWRMLSVGFSVSNV</sequence>
<evidence type="ECO:0000313" key="2">
    <source>
        <dbReference type="Proteomes" id="UP000827092"/>
    </source>
</evidence>
<gene>
    <name evidence="1" type="ORF">JTE90_012732</name>
</gene>
<proteinExistence type="predicted"/>
<name>A0AAV6VZY3_9ARAC</name>
<dbReference type="Proteomes" id="UP000827092">
    <property type="component" value="Unassembled WGS sequence"/>
</dbReference>
<dbReference type="AlphaFoldDB" id="A0AAV6VZY3"/>
<comment type="caution">
    <text evidence="1">The sequence shown here is derived from an EMBL/GenBank/DDBJ whole genome shotgun (WGS) entry which is preliminary data.</text>
</comment>
<organism evidence="1 2">
    <name type="scientific">Oedothorax gibbosus</name>
    <dbReference type="NCBI Taxonomy" id="931172"/>
    <lineage>
        <taxon>Eukaryota</taxon>
        <taxon>Metazoa</taxon>
        <taxon>Ecdysozoa</taxon>
        <taxon>Arthropoda</taxon>
        <taxon>Chelicerata</taxon>
        <taxon>Arachnida</taxon>
        <taxon>Araneae</taxon>
        <taxon>Araneomorphae</taxon>
        <taxon>Entelegynae</taxon>
        <taxon>Araneoidea</taxon>
        <taxon>Linyphiidae</taxon>
        <taxon>Erigoninae</taxon>
        <taxon>Oedothorax</taxon>
    </lineage>
</organism>
<reference evidence="1 2" key="1">
    <citation type="journal article" date="2022" name="Nat. Ecol. Evol.">
        <title>A masculinizing supergene underlies an exaggerated male reproductive morph in a spider.</title>
        <authorList>
            <person name="Hendrickx F."/>
            <person name="De Corte Z."/>
            <person name="Sonet G."/>
            <person name="Van Belleghem S.M."/>
            <person name="Kostlbacher S."/>
            <person name="Vangestel C."/>
        </authorList>
    </citation>
    <scope>NUCLEOTIDE SEQUENCE [LARGE SCALE GENOMIC DNA]</scope>
    <source>
        <strain evidence="1">W744_W776</strain>
    </source>
</reference>